<dbReference type="InterPro" id="IPR042296">
    <property type="entry name" value="tRNA_met_Trm1_C"/>
</dbReference>
<dbReference type="GO" id="GO:0000049">
    <property type="term" value="F:tRNA binding"/>
    <property type="evidence" value="ECO:0007669"/>
    <property type="project" value="UniProtKB-UniRule"/>
</dbReference>
<dbReference type="GO" id="GO:0002940">
    <property type="term" value="P:tRNA N2-guanine methylation"/>
    <property type="evidence" value="ECO:0007669"/>
    <property type="project" value="TreeGrafter"/>
</dbReference>
<evidence type="ECO:0000256" key="3">
    <source>
        <dbReference type="ARBA" id="ARBA00022679"/>
    </source>
</evidence>
<evidence type="ECO:0000256" key="6">
    <source>
        <dbReference type="ARBA" id="ARBA00022884"/>
    </source>
</evidence>
<reference evidence="11 12" key="1">
    <citation type="submission" date="2022-07" db="EMBL/GenBank/DDBJ databases">
        <title>Genome-wide signatures of adaptation to extreme environments.</title>
        <authorList>
            <person name="Cho C.H."/>
            <person name="Yoon H.S."/>
        </authorList>
    </citation>
    <scope>NUCLEOTIDE SEQUENCE [LARGE SCALE GENOMIC DNA]</scope>
    <source>
        <strain evidence="11 12">108.79 E11</strain>
    </source>
</reference>
<dbReference type="Gene3D" id="3.30.56.70">
    <property type="entry name" value="N2,N2-dimethylguanosine tRNA methyltransferase, C-terminal domain"/>
    <property type="match status" value="1"/>
</dbReference>
<dbReference type="GO" id="GO:0160104">
    <property type="term" value="F:tRNA (guanine(26)-N2)-dimethyltransferase activity"/>
    <property type="evidence" value="ECO:0007669"/>
    <property type="project" value="UniProtKB-UniRule"/>
</dbReference>
<keyword evidence="5 9" id="KW-0819">tRNA processing</keyword>
<evidence type="ECO:0000256" key="2">
    <source>
        <dbReference type="ARBA" id="ARBA00022603"/>
    </source>
</evidence>
<dbReference type="Gene3D" id="3.40.50.150">
    <property type="entry name" value="Vaccinia Virus protein VP39"/>
    <property type="match status" value="1"/>
</dbReference>
<dbReference type="GO" id="GO:0005634">
    <property type="term" value="C:nucleus"/>
    <property type="evidence" value="ECO:0007669"/>
    <property type="project" value="TreeGrafter"/>
</dbReference>
<dbReference type="PROSITE" id="PS51626">
    <property type="entry name" value="SAM_MT_TRM1"/>
    <property type="match status" value="1"/>
</dbReference>
<dbReference type="AlphaFoldDB" id="A0AAV9ILF3"/>
<dbReference type="NCBIfam" id="TIGR00308">
    <property type="entry name" value="TRM1"/>
    <property type="match status" value="1"/>
</dbReference>
<evidence type="ECO:0000256" key="8">
    <source>
        <dbReference type="ARBA" id="ARBA00051897"/>
    </source>
</evidence>
<evidence type="ECO:0000256" key="7">
    <source>
        <dbReference type="ARBA" id="ARBA00039099"/>
    </source>
</evidence>
<evidence type="ECO:0000256" key="4">
    <source>
        <dbReference type="ARBA" id="ARBA00022691"/>
    </source>
</evidence>
<feature type="compositionally biased region" description="Acidic residues" evidence="10">
    <location>
        <begin position="576"/>
        <end position="588"/>
    </location>
</feature>
<dbReference type="InterPro" id="IPR029063">
    <property type="entry name" value="SAM-dependent_MTases_sf"/>
</dbReference>
<keyword evidence="12" id="KW-1185">Reference proteome</keyword>
<proteinExistence type="inferred from homology"/>
<dbReference type="EC" id="2.1.1.216" evidence="7 9"/>
<feature type="region of interest" description="Disordered" evidence="10">
    <location>
        <begin position="550"/>
        <end position="588"/>
    </location>
</feature>
<keyword evidence="1 9" id="KW-0820">tRNA-binding</keyword>
<name>A0AAV9ILF3_9RHOD</name>
<organism evidence="11 12">
    <name type="scientific">Galdieria yellowstonensis</name>
    <dbReference type="NCBI Taxonomy" id="3028027"/>
    <lineage>
        <taxon>Eukaryota</taxon>
        <taxon>Rhodophyta</taxon>
        <taxon>Bangiophyceae</taxon>
        <taxon>Galdieriales</taxon>
        <taxon>Galdieriaceae</taxon>
        <taxon>Galdieria</taxon>
    </lineage>
</organism>
<dbReference type="InterPro" id="IPR002905">
    <property type="entry name" value="Trm1"/>
</dbReference>
<gene>
    <name evidence="11" type="ORF">GAYE_SCF51G6048</name>
</gene>
<dbReference type="EMBL" id="JANCYU010000060">
    <property type="protein sequence ID" value="KAK4528114.1"/>
    <property type="molecule type" value="Genomic_DNA"/>
</dbReference>
<feature type="compositionally biased region" description="Basic residues" evidence="10">
    <location>
        <begin position="559"/>
        <end position="571"/>
    </location>
</feature>
<sequence length="588" mass="66480">MLVYFQKNISCRCFVISRSFCTVASLIERELLKIQSKAMKGDKDGYAVDNMETSACSRDEETQQQPEMICEGKAKVVYKSGQVFYNKAQAFNRDLSVLMLDYFVSTYLKELEQDKKLQHSRSLSCQPKAGLKRCKYAQWMQEGASNHFSVFEAFSATGLRSIRYAAEVPNLFPIIANDMDEAAYETIQQSISLNANVQDKVFANLGEATDVMYKHRLGASQLDIIDLDPYGTAAPFVDAAIQSVKHRGLLCVTSTDMRSLAGVQGGICFARYGSVPCTWPKAYRNEVGLRILLNFLQQTASRYGKYVEPLLAVFIDFYVRVFVRVHESGLEAQRSIQHQAYVYACSSCPSYFLQPLGAIKNYGEANEKVVCAKGPPVEQQDCPYCHSQLSLHGPIYTGPIYQSKVVEQLLHQLETDPKWSYLPCKDRLRGFLTVLGHECADIPLFVDSNDMSKLLRTSPPPQAAIREVLRKRGYRVSTCHWKPTALKTDAPIELLWDIMRIWARRNGMNNIKPHDAASRILATEPVHISEDEINFEIRKDALNSCQSVTRYPPLEKHHGPGKRATGKRKGTKFIPGEEEEEKDLEDEL</sequence>
<dbReference type="SUPFAM" id="SSF53335">
    <property type="entry name" value="S-adenosyl-L-methionine-dependent methyltransferases"/>
    <property type="match status" value="1"/>
</dbReference>
<keyword evidence="4 9" id="KW-0949">S-adenosyl-L-methionine</keyword>
<evidence type="ECO:0000256" key="10">
    <source>
        <dbReference type="SAM" id="MobiDB-lite"/>
    </source>
</evidence>
<dbReference type="FunFam" id="3.30.56.70:FF:000001">
    <property type="entry name" value="tRNA (guanine(26)-N(2))-dimethyltransferase"/>
    <property type="match status" value="1"/>
</dbReference>
<accession>A0AAV9ILF3</accession>
<dbReference type="Proteomes" id="UP001300502">
    <property type="component" value="Unassembled WGS sequence"/>
</dbReference>
<keyword evidence="6 9" id="KW-0694">RNA-binding</keyword>
<evidence type="ECO:0000256" key="5">
    <source>
        <dbReference type="ARBA" id="ARBA00022694"/>
    </source>
</evidence>
<evidence type="ECO:0000256" key="9">
    <source>
        <dbReference type="PROSITE-ProRule" id="PRU00958"/>
    </source>
</evidence>
<dbReference type="PANTHER" id="PTHR10631:SF3">
    <property type="entry name" value="TRNA (GUANINE(26)-N(2))-DIMETHYLTRANSFERASE"/>
    <property type="match status" value="1"/>
</dbReference>
<comment type="similarity">
    <text evidence="9">Belongs to the class I-like SAM-binding methyltransferase superfamily. Trm1 family.</text>
</comment>
<comment type="caution">
    <text evidence="11">The sequence shown here is derived from an EMBL/GenBank/DDBJ whole genome shotgun (WGS) entry which is preliminary data.</text>
</comment>
<evidence type="ECO:0000313" key="11">
    <source>
        <dbReference type="EMBL" id="KAK4528114.1"/>
    </source>
</evidence>
<keyword evidence="3 9" id="KW-0808">Transferase</keyword>
<keyword evidence="2 9" id="KW-0489">Methyltransferase</keyword>
<dbReference type="PANTHER" id="PTHR10631">
    <property type="entry name" value="N 2 ,N 2 -DIMETHYLGUANOSINE TRNA METHYLTRANSFERASE"/>
    <property type="match status" value="1"/>
</dbReference>
<comment type="catalytic activity">
    <reaction evidence="8 9">
        <text>guanosine(26) in tRNA + 2 S-adenosyl-L-methionine = N(2)-dimethylguanosine(26) in tRNA + 2 S-adenosyl-L-homocysteine + 2 H(+)</text>
        <dbReference type="Rhea" id="RHEA:43140"/>
        <dbReference type="Rhea" id="RHEA-COMP:10359"/>
        <dbReference type="Rhea" id="RHEA-COMP:10360"/>
        <dbReference type="ChEBI" id="CHEBI:15378"/>
        <dbReference type="ChEBI" id="CHEBI:57856"/>
        <dbReference type="ChEBI" id="CHEBI:59789"/>
        <dbReference type="ChEBI" id="CHEBI:74269"/>
        <dbReference type="ChEBI" id="CHEBI:74513"/>
        <dbReference type="EC" id="2.1.1.216"/>
    </reaction>
</comment>
<evidence type="ECO:0000256" key="1">
    <source>
        <dbReference type="ARBA" id="ARBA00022555"/>
    </source>
</evidence>
<protein>
    <recommendedName>
        <fullName evidence="7 9">tRNA (guanine(26)-N(2))-dimethyltransferase</fullName>
        <ecNumber evidence="7 9">2.1.1.216</ecNumber>
    </recommendedName>
</protein>
<dbReference type="Pfam" id="PF02005">
    <property type="entry name" value="TRM"/>
    <property type="match status" value="1"/>
</dbReference>
<evidence type="ECO:0000313" key="12">
    <source>
        <dbReference type="Proteomes" id="UP001300502"/>
    </source>
</evidence>